<dbReference type="AlphaFoldDB" id="A0A3M4M183"/>
<reference evidence="1 2" key="1">
    <citation type="submission" date="2018-08" db="EMBL/GenBank/DDBJ databases">
        <title>Recombination of ecologically and evolutionarily significant loci maintains genetic cohesion in the Pseudomonas syringae species complex.</title>
        <authorList>
            <person name="Dillon M."/>
            <person name="Thakur S."/>
            <person name="Almeida R.N.D."/>
            <person name="Weir B.S."/>
            <person name="Guttman D.S."/>
        </authorList>
    </citation>
    <scope>NUCLEOTIDE SEQUENCE [LARGE SCALE GENOMIC DNA]</scope>
    <source>
        <strain evidence="1 2">ICMP 3353</strain>
    </source>
</reference>
<name>A0A3M4M183_PSECI</name>
<dbReference type="SUPFAM" id="SSF53474">
    <property type="entry name" value="alpha/beta-Hydrolases"/>
    <property type="match status" value="1"/>
</dbReference>
<dbReference type="InterPro" id="IPR010662">
    <property type="entry name" value="RBBP9/YdeN"/>
</dbReference>
<evidence type="ECO:0000313" key="1">
    <source>
        <dbReference type="EMBL" id="RMQ47420.1"/>
    </source>
</evidence>
<dbReference type="OrthoDB" id="9804993at2"/>
<dbReference type="Pfam" id="PF06821">
    <property type="entry name" value="Ser_hydrolase"/>
    <property type="match status" value="1"/>
</dbReference>
<accession>A0A3M4M183</accession>
<dbReference type="InterPro" id="IPR029058">
    <property type="entry name" value="AB_hydrolase_fold"/>
</dbReference>
<evidence type="ECO:0000313" key="2">
    <source>
        <dbReference type="Proteomes" id="UP000277236"/>
    </source>
</evidence>
<dbReference type="EMBL" id="RBRE01000036">
    <property type="protein sequence ID" value="RMQ47420.1"/>
    <property type="molecule type" value="Genomic_DNA"/>
</dbReference>
<proteinExistence type="predicted"/>
<gene>
    <name evidence="1" type="ORF">ALQ04_03887</name>
</gene>
<organism evidence="1 2">
    <name type="scientific">Pseudomonas cichorii</name>
    <dbReference type="NCBI Taxonomy" id="36746"/>
    <lineage>
        <taxon>Bacteria</taxon>
        <taxon>Pseudomonadati</taxon>
        <taxon>Pseudomonadota</taxon>
        <taxon>Gammaproteobacteria</taxon>
        <taxon>Pseudomonadales</taxon>
        <taxon>Pseudomonadaceae</taxon>
        <taxon>Pseudomonas</taxon>
    </lineage>
</organism>
<dbReference type="Gene3D" id="3.40.50.1820">
    <property type="entry name" value="alpha/beta hydrolase"/>
    <property type="match status" value="1"/>
</dbReference>
<comment type="caution">
    <text evidence="1">The sequence shown here is derived from an EMBL/GenBank/DDBJ whole genome shotgun (WGS) entry which is preliminary data.</text>
</comment>
<dbReference type="RefSeq" id="WP_122315477.1">
    <property type="nucleotide sequence ID" value="NZ_RBRE01000036.1"/>
</dbReference>
<dbReference type="Proteomes" id="UP000277236">
    <property type="component" value="Unassembled WGS sequence"/>
</dbReference>
<dbReference type="GO" id="GO:0016787">
    <property type="term" value="F:hydrolase activity"/>
    <property type="evidence" value="ECO:0007669"/>
    <property type="project" value="InterPro"/>
</dbReference>
<protein>
    <recommendedName>
        <fullName evidence="3">Alpha/beta hydrolase</fullName>
    </recommendedName>
</protein>
<evidence type="ECO:0008006" key="3">
    <source>
        <dbReference type="Google" id="ProtNLM"/>
    </source>
</evidence>
<sequence>MHNSVLIVPGINNSDAHHWQTRWQARHPDWKRLAARNWDQVDCDDWVQTIEQHIHELGPDTVIVAHSLGCLAVAHWAARSEQARHIRGALLVAVPDPASLSFPVSAASGFRYTPVPAFEFECMVVSSSNDPYASTEYTRDWAVSRGAEWIDMGAKGHLSSANGLQDWFEGYQLLQKLSSH</sequence>